<name>A0A8T1Y882_9BRAS</name>
<keyword evidence="1" id="KW-0175">Coiled coil</keyword>
<organism evidence="3 4">
    <name type="scientific">Arabidopsis thaliana x Arabidopsis arenosa</name>
    <dbReference type="NCBI Taxonomy" id="1240361"/>
    <lineage>
        <taxon>Eukaryota</taxon>
        <taxon>Viridiplantae</taxon>
        <taxon>Streptophyta</taxon>
        <taxon>Embryophyta</taxon>
        <taxon>Tracheophyta</taxon>
        <taxon>Spermatophyta</taxon>
        <taxon>Magnoliopsida</taxon>
        <taxon>eudicotyledons</taxon>
        <taxon>Gunneridae</taxon>
        <taxon>Pentapetalae</taxon>
        <taxon>rosids</taxon>
        <taxon>malvids</taxon>
        <taxon>Brassicales</taxon>
        <taxon>Brassicaceae</taxon>
        <taxon>Camelineae</taxon>
        <taxon>Arabidopsis</taxon>
    </lineage>
</organism>
<evidence type="ECO:0000256" key="2">
    <source>
        <dbReference type="SAM" id="MobiDB-lite"/>
    </source>
</evidence>
<evidence type="ECO:0000313" key="3">
    <source>
        <dbReference type="EMBL" id="KAG7543366.1"/>
    </source>
</evidence>
<feature type="compositionally biased region" description="Basic and acidic residues" evidence="2">
    <location>
        <begin position="284"/>
        <end position="297"/>
    </location>
</feature>
<dbReference type="InterPro" id="IPR021704">
    <property type="entry name" value="DUF3287"/>
</dbReference>
<keyword evidence="4" id="KW-1185">Reference proteome</keyword>
<dbReference type="AlphaFoldDB" id="A0A8T1Y882"/>
<feature type="region of interest" description="Disordered" evidence="2">
    <location>
        <begin position="193"/>
        <end position="212"/>
    </location>
</feature>
<accession>A0A8T1Y882</accession>
<dbReference type="Pfam" id="PF11690">
    <property type="entry name" value="DUF3287"/>
    <property type="match status" value="1"/>
</dbReference>
<sequence>MSSPAVYVSDNEDDSQGIPVPRGDEVFTQTGDKFGPHFRSQSNHASLGALRRLCNIPQEIEFSLPGPNESPEMVREGYCCAYEVYFKGCGLFYPILEVLLLYLLHLGIAFPQMAPKFLQYVLSTQTVSTGFSLTTSKLLGLFRARDSAAAGNQTIPRPTVDFLSFFRIVSEGETNWNSFTLQHIHKAGLAIKDGQTHPLDPPTEEKDASSLNARDTQKMLAETKALKDQKTLLVDDGSLEAALSSAVDSHGADIPNDPPVATAICSSAQEREREETSSLCTKRKAPDSDTLSNERLKTVRLSSPPRAPSLLHSVFPSSEPLDSELPIPGDRVIPEEIDEPRPEASLSQGLSVRTQNPLPASISGGEEIGDIFRSFQTREGTSLPPFSVWRPEIRQMYINRACYLSQAFMETNGMIFHYENLLHQAMRETAKAKKEVDELRLANQSERLEQAKALESSFENMKKTLAANEQRIRIANAERDSARSDALRLESELEEATTLFEETNQKTELLIRNRARDIAEAEHNAREEMRGFGRQLIQSITKFTKDEEVWTKLLTDRAELKSNLDLIGELENGRVSFESERREVAAELAAVESELSSASRPTLDLKQFSLVFGDSPSKFEVTARPYTSSSRATTVHQLECQLTGPPSWVSTRSVHRARLSCRSAHLAELASPPAGLAHLAELASSSSSPSWISSDKRTIHRSHNRAIDPNHQSKRRTLRPSNSLIELSFHRSDPSIDTMIRSFGRPDHLTRSVPSLRRSVRSIQPSFTFNRTVGSGGSMRISSVEAPRIRSDSGDTRRAAPPFRPTTSWGRMGVFPKHHIRSLHPSERLRLSDRNRSALSTLWPTVTVRSTRSVHRARLSCRSAHLAELASPPAGLAHLAELASSSSSPSWISSDRSRDADVTRCLDIARELHRLEAHPSDWIELGLLEYGNMPGCIMSIVDLAGQGAELFCNTRPF</sequence>
<feature type="coiled-coil region" evidence="1">
    <location>
        <begin position="422"/>
        <end position="506"/>
    </location>
</feature>
<feature type="region of interest" description="Disordered" evidence="2">
    <location>
        <begin position="1"/>
        <end position="22"/>
    </location>
</feature>
<evidence type="ECO:0000256" key="1">
    <source>
        <dbReference type="SAM" id="Coils"/>
    </source>
</evidence>
<feature type="region of interest" description="Disordered" evidence="2">
    <location>
        <begin position="784"/>
        <end position="810"/>
    </location>
</feature>
<comment type="caution">
    <text evidence="3">The sequence shown here is derived from an EMBL/GenBank/DDBJ whole genome shotgun (WGS) entry which is preliminary data.</text>
</comment>
<proteinExistence type="predicted"/>
<feature type="compositionally biased region" description="Basic and acidic residues" evidence="2">
    <location>
        <begin position="787"/>
        <end position="798"/>
    </location>
</feature>
<gene>
    <name evidence="3" type="ORF">ISN45_Aa07g032840</name>
</gene>
<feature type="region of interest" description="Disordered" evidence="2">
    <location>
        <begin position="339"/>
        <end position="363"/>
    </location>
</feature>
<protein>
    <submittedName>
        <fullName evidence="3">Uncharacterized protein</fullName>
    </submittedName>
</protein>
<feature type="compositionally biased region" description="Polar residues" evidence="2">
    <location>
        <begin position="345"/>
        <end position="358"/>
    </location>
</feature>
<evidence type="ECO:0000313" key="4">
    <source>
        <dbReference type="Proteomes" id="UP000694240"/>
    </source>
</evidence>
<reference evidence="3 4" key="1">
    <citation type="submission" date="2020-12" db="EMBL/GenBank/DDBJ databases">
        <title>Concerted genomic and epigenomic changes stabilize Arabidopsis allopolyploids.</title>
        <authorList>
            <person name="Chen Z."/>
        </authorList>
    </citation>
    <scope>NUCLEOTIDE SEQUENCE [LARGE SCALE GENOMIC DNA]</scope>
    <source>
        <strain evidence="3">Allo738</strain>
        <tissue evidence="3">Leaf</tissue>
    </source>
</reference>
<dbReference type="Proteomes" id="UP000694240">
    <property type="component" value="Chromosome 12"/>
</dbReference>
<dbReference type="EMBL" id="JAEFBK010000012">
    <property type="protein sequence ID" value="KAG7543366.1"/>
    <property type="molecule type" value="Genomic_DNA"/>
</dbReference>
<feature type="region of interest" description="Disordered" evidence="2">
    <location>
        <begin position="267"/>
        <end position="326"/>
    </location>
</feature>